<evidence type="ECO:0000256" key="5">
    <source>
        <dbReference type="ARBA" id="ARBA00022729"/>
    </source>
</evidence>
<feature type="compositionally biased region" description="Basic and acidic residues" evidence="9">
    <location>
        <begin position="382"/>
        <end position="396"/>
    </location>
</feature>
<reference evidence="12" key="1">
    <citation type="submission" date="2013-02" db="EMBL/GenBank/DDBJ databases">
        <authorList>
            <person name="Cross G.A.M."/>
            <person name="Kim H.-S."/>
            <person name="Wickstead B."/>
        </authorList>
    </citation>
    <scope>NUCLEOTIDE SEQUENCE</scope>
    <source>
        <strain evidence="12">Lister 427</strain>
    </source>
</reference>
<feature type="compositionally biased region" description="Polar residues" evidence="9">
    <location>
        <begin position="372"/>
        <end position="381"/>
    </location>
</feature>
<evidence type="ECO:0000256" key="2">
    <source>
        <dbReference type="ARBA" id="ARBA00004609"/>
    </source>
</evidence>
<keyword evidence="4" id="KW-0336">GPI-anchor</keyword>
<evidence type="ECO:0000256" key="1">
    <source>
        <dbReference type="ARBA" id="ARBA00002523"/>
    </source>
</evidence>
<evidence type="ECO:0000256" key="4">
    <source>
        <dbReference type="ARBA" id="ARBA00022622"/>
    </source>
</evidence>
<dbReference type="VEuPathDB" id="TriTrypDB:Tb05.5K5.430"/>
<proteinExistence type="predicted"/>
<dbReference type="AlphaFoldDB" id="M4TDV0"/>
<dbReference type="SUPFAM" id="SSF118251">
    <property type="entry name" value="Variant surface glycoprotein MITAT 1.2, VSG 221, C-terminal domain"/>
    <property type="match status" value="1"/>
</dbReference>
<reference evidence="13" key="3">
    <citation type="submission" date="2016-08" db="EMBL/GenBank/DDBJ databases">
        <title>VSG repertoire of Trypanosoma brucei EATRO 1125.</title>
        <authorList>
            <person name="Cross G.A."/>
        </authorList>
    </citation>
    <scope>NUCLEOTIDE SEQUENCE</scope>
    <source>
        <strain evidence="13">EATRO 1125</strain>
    </source>
</reference>
<evidence type="ECO:0000256" key="6">
    <source>
        <dbReference type="ARBA" id="ARBA00023136"/>
    </source>
</evidence>
<evidence type="ECO:0000256" key="3">
    <source>
        <dbReference type="ARBA" id="ARBA00022475"/>
    </source>
</evidence>
<keyword evidence="8" id="KW-0449">Lipoprotein</keyword>
<dbReference type="GO" id="GO:0005886">
    <property type="term" value="C:plasma membrane"/>
    <property type="evidence" value="ECO:0007669"/>
    <property type="project" value="UniProtKB-SubCell"/>
</dbReference>
<evidence type="ECO:0000256" key="7">
    <source>
        <dbReference type="ARBA" id="ARBA00023180"/>
    </source>
</evidence>
<feature type="chain" id="PRO_5004058505" evidence="10">
    <location>
        <begin position="18"/>
        <end position="463"/>
    </location>
</feature>
<name>M4TDV0_9TRYP</name>
<dbReference type="Pfam" id="PF13206">
    <property type="entry name" value="VSG_B"/>
    <property type="match status" value="1"/>
</dbReference>
<dbReference type="EMBL" id="KX698628">
    <property type="protein sequence ID" value="APD72584.1"/>
    <property type="molecule type" value="Genomic_DNA"/>
</dbReference>
<dbReference type="GO" id="GO:0098552">
    <property type="term" value="C:side of membrane"/>
    <property type="evidence" value="ECO:0007669"/>
    <property type="project" value="UniProtKB-KW"/>
</dbReference>
<keyword evidence="5 10" id="KW-0732">Signal</keyword>
<feature type="signal peptide" evidence="10">
    <location>
        <begin position="1"/>
        <end position="17"/>
    </location>
</feature>
<dbReference type="InterPro" id="IPR027446">
    <property type="entry name" value="VSG_C_dom_sf"/>
</dbReference>
<reference evidence="12" key="2">
    <citation type="journal article" date="2014" name="Mol. Biochem. Parasitol.">
        <title>Capturing the variant surface glycoprotein repertoire (the VSGnome) of Trypanosoma brucei Lister 427.</title>
        <authorList>
            <person name="Cross G.A."/>
            <person name="Kim H.S."/>
            <person name="Wickstead B."/>
        </authorList>
    </citation>
    <scope>NUCLEOTIDE SEQUENCE</scope>
    <source>
        <strain evidence="12">Lister 427</strain>
    </source>
</reference>
<dbReference type="VEuPathDB" id="TriTrypDB:Tb427_000582600"/>
<evidence type="ECO:0000256" key="9">
    <source>
        <dbReference type="SAM" id="MobiDB-lite"/>
    </source>
</evidence>
<keyword evidence="3" id="KW-1003">Cell membrane</keyword>
<comment type="subcellular location">
    <subcellularLocation>
        <location evidence="2">Cell membrane</location>
        <topology evidence="2">Lipid-anchor</topology>
        <topology evidence="2">GPI-anchor</topology>
    </subcellularLocation>
</comment>
<feature type="compositionally biased region" description="Basic and acidic residues" evidence="9">
    <location>
        <begin position="422"/>
        <end position="441"/>
    </location>
</feature>
<evidence type="ECO:0000259" key="11">
    <source>
        <dbReference type="Pfam" id="PF13206"/>
    </source>
</evidence>
<evidence type="ECO:0000313" key="13">
    <source>
        <dbReference type="EMBL" id="APD72584.1"/>
    </source>
</evidence>
<dbReference type="InterPro" id="IPR025932">
    <property type="entry name" value="Trypano_VSG_B_N_dom"/>
</dbReference>
<feature type="region of interest" description="Disordered" evidence="9">
    <location>
        <begin position="422"/>
        <end position="446"/>
    </location>
</feature>
<keyword evidence="7" id="KW-0325">Glycoprotein</keyword>
<feature type="region of interest" description="Disordered" evidence="9">
    <location>
        <begin position="372"/>
        <end position="396"/>
    </location>
</feature>
<accession>M4TDV0</accession>
<sequence>MLWQLMTLFLLTSKAESAVNSNAAEFKALCDLIRLAEAKGKIDISIDTSAADNAIKELAYLNLSAAGESWRKDKNGLLTEAEPDKKADERAAWKKHVEGLEEIDAKTGKPKYTKLTHQRRRKSLAIALSRTMSKAQETKENYAAYVEAIRSAKAKANKALTDALYGKDNTAFTKQGLQNTQDKNCKDDSGGIAGKALAWDLLCLCTGDQSNTVKLCDQSKTGGQVADYTSGSDARDAYIATLRACPATDPATQPTTKALEEALTVFKSLIGRQAATASGAPAHYIYGLPHTTAACNGASNQGMCISYKTSVKGGRTSIPWAEALSAAAAEMQAAAQALTEARTLSTQLTTMTVHAWALFDDVLHEPLNQQPIPFSAQNTAKPSEDKEKECNSAKDDKEACKKLEDKGCVFNTESNKCELKKDVKEKLEKESQETEGKDEKANTTGSDSFVINKAPLLLAVLLF</sequence>
<keyword evidence="6" id="KW-0472">Membrane</keyword>
<evidence type="ECO:0000256" key="10">
    <source>
        <dbReference type="SAM" id="SignalP"/>
    </source>
</evidence>
<evidence type="ECO:0000313" key="12">
    <source>
        <dbReference type="EMBL" id="AGH61225.1"/>
    </source>
</evidence>
<dbReference type="VEuPathDB" id="TriTrypDB:Tb1125.Tb09.v4.0023"/>
<evidence type="ECO:0000256" key="8">
    <source>
        <dbReference type="ARBA" id="ARBA00023288"/>
    </source>
</evidence>
<protein>
    <submittedName>
        <fullName evidence="13">Variant surface glycoprotein 1125.31</fullName>
    </submittedName>
    <submittedName>
        <fullName evidence="12">Variant surface glycoprotein 672</fullName>
    </submittedName>
</protein>
<feature type="domain" description="Trypanosome variant surface glycoprotein B-type N-terminal" evidence="11">
    <location>
        <begin position="6"/>
        <end position="349"/>
    </location>
</feature>
<comment type="function">
    <text evidence="1">VSG forms a coat on the surface of the parasite. The trypanosome evades the immune response of the host by expressing a series of antigenically distinct VSGs from an estimated 1000 VSG genes.</text>
</comment>
<dbReference type="EMBL" id="KC613794">
    <property type="protein sequence ID" value="AGH61225.1"/>
    <property type="molecule type" value="Genomic_DNA"/>
</dbReference>
<organism evidence="12">
    <name type="scientific">Trypanosoma brucei</name>
    <dbReference type="NCBI Taxonomy" id="5691"/>
    <lineage>
        <taxon>Eukaryota</taxon>
        <taxon>Discoba</taxon>
        <taxon>Euglenozoa</taxon>
        <taxon>Kinetoplastea</taxon>
        <taxon>Metakinetoplastina</taxon>
        <taxon>Trypanosomatida</taxon>
        <taxon>Trypanosomatidae</taxon>
        <taxon>Trypanosoma</taxon>
    </lineage>
</organism>